<evidence type="ECO:0000313" key="2">
    <source>
        <dbReference type="Proteomes" id="UP000658320"/>
    </source>
</evidence>
<dbReference type="Proteomes" id="UP000658320">
    <property type="component" value="Unassembled WGS sequence"/>
</dbReference>
<comment type="caution">
    <text evidence="1">The sequence shown here is derived from an EMBL/GenBank/DDBJ whole genome shotgun (WGS) entry which is preliminary data.</text>
</comment>
<keyword evidence="2" id="KW-1185">Reference proteome</keyword>
<gene>
    <name evidence="1" type="ORF">GCM10010251_38240</name>
</gene>
<reference evidence="1" key="2">
    <citation type="submission" date="2020-09" db="EMBL/GenBank/DDBJ databases">
        <authorList>
            <person name="Sun Q."/>
            <person name="Ohkuma M."/>
        </authorList>
    </citation>
    <scope>NUCLEOTIDE SEQUENCE</scope>
    <source>
        <strain evidence="1">JCM 4346</strain>
    </source>
</reference>
<evidence type="ECO:0000313" key="1">
    <source>
        <dbReference type="EMBL" id="GGR18493.1"/>
    </source>
</evidence>
<name>A0A918F890_9ACTN</name>
<reference evidence="1" key="1">
    <citation type="journal article" date="2014" name="Int. J. Syst. Evol. Microbiol.">
        <title>Complete genome sequence of Corynebacterium casei LMG S-19264T (=DSM 44701T), isolated from a smear-ripened cheese.</title>
        <authorList>
            <consortium name="US DOE Joint Genome Institute (JGI-PGF)"/>
            <person name="Walter F."/>
            <person name="Albersmeier A."/>
            <person name="Kalinowski J."/>
            <person name="Ruckert C."/>
        </authorList>
    </citation>
    <scope>NUCLEOTIDE SEQUENCE</scope>
    <source>
        <strain evidence="1">JCM 4346</strain>
    </source>
</reference>
<accession>A0A918F890</accession>
<protein>
    <submittedName>
        <fullName evidence="1">Uncharacterized protein</fullName>
    </submittedName>
</protein>
<proteinExistence type="predicted"/>
<dbReference type="AlphaFoldDB" id="A0A918F890"/>
<sequence length="152" mass="17047">MLSARQQVSAFLLDIDRYQKQLADFTLDLFVAFPFGEEATLVHQILIDSRNGLRVTLYHSIRIPDPDYAYEPGEFDFTATLAFSESGCDIETLIGASLECAVGAAAPGAYTIHRTRDSRLELDEALNTLGRRVDEMCEIRDAPERIGFVRRS</sequence>
<organism evidence="1 2">
    <name type="scientific">Streptomyces aurantiogriseus</name>
    <dbReference type="NCBI Taxonomy" id="66870"/>
    <lineage>
        <taxon>Bacteria</taxon>
        <taxon>Bacillati</taxon>
        <taxon>Actinomycetota</taxon>
        <taxon>Actinomycetes</taxon>
        <taxon>Kitasatosporales</taxon>
        <taxon>Streptomycetaceae</taxon>
        <taxon>Streptomyces</taxon>
    </lineage>
</organism>
<dbReference type="EMBL" id="BMSX01000008">
    <property type="protein sequence ID" value="GGR18493.1"/>
    <property type="molecule type" value="Genomic_DNA"/>
</dbReference>